<evidence type="ECO:0000256" key="1">
    <source>
        <dbReference type="SAM" id="MobiDB-lite"/>
    </source>
</evidence>
<feature type="compositionally biased region" description="Polar residues" evidence="1">
    <location>
        <begin position="7"/>
        <end position="23"/>
    </location>
</feature>
<proteinExistence type="predicted"/>
<dbReference type="Proteomes" id="UP001484535">
    <property type="component" value="Unassembled WGS sequence"/>
</dbReference>
<dbReference type="EMBL" id="JBDLBR010000003">
    <property type="protein sequence ID" value="MEN7537646.1"/>
    <property type="molecule type" value="Genomic_DNA"/>
</dbReference>
<feature type="region of interest" description="Disordered" evidence="1">
    <location>
        <begin position="1"/>
        <end position="31"/>
    </location>
</feature>
<keyword evidence="4" id="KW-1185">Reference proteome</keyword>
<keyword evidence="2" id="KW-1133">Transmembrane helix</keyword>
<name>A0ABV0CZV6_9SPHN</name>
<evidence type="ECO:0000313" key="3">
    <source>
        <dbReference type="EMBL" id="MEN7537646.1"/>
    </source>
</evidence>
<accession>A0ABV0CZV6</accession>
<organism evidence="3 4">
    <name type="scientific">Aurantiacibacter flavus</name>
    <dbReference type="NCBI Taxonomy" id="3145232"/>
    <lineage>
        <taxon>Bacteria</taxon>
        <taxon>Pseudomonadati</taxon>
        <taxon>Pseudomonadota</taxon>
        <taxon>Alphaproteobacteria</taxon>
        <taxon>Sphingomonadales</taxon>
        <taxon>Erythrobacteraceae</taxon>
        <taxon>Aurantiacibacter</taxon>
    </lineage>
</organism>
<evidence type="ECO:0008006" key="5">
    <source>
        <dbReference type="Google" id="ProtNLM"/>
    </source>
</evidence>
<keyword evidence="2" id="KW-0472">Membrane</keyword>
<comment type="caution">
    <text evidence="3">The sequence shown here is derived from an EMBL/GenBank/DDBJ whole genome shotgun (WGS) entry which is preliminary data.</text>
</comment>
<protein>
    <recommendedName>
        <fullName evidence="5">Secreted protein</fullName>
    </recommendedName>
</protein>
<sequence length="95" mass="9818">MSEERTTITTDEAGNTHSHTTTYLREDAPRSSGGGVWAIALMLLVALLIGGYFVTQMSGAEVTKDNAVANAADSVSGAADQVGDTVKQVGDSVTE</sequence>
<gene>
    <name evidence="3" type="ORF">ABDJ38_10710</name>
</gene>
<keyword evidence="2" id="KW-0812">Transmembrane</keyword>
<feature type="transmembrane region" description="Helical" evidence="2">
    <location>
        <begin position="34"/>
        <end position="54"/>
    </location>
</feature>
<evidence type="ECO:0000313" key="4">
    <source>
        <dbReference type="Proteomes" id="UP001484535"/>
    </source>
</evidence>
<reference evidence="3 4" key="1">
    <citation type="submission" date="2024-05" db="EMBL/GenBank/DDBJ databases">
        <authorList>
            <person name="Park S."/>
        </authorList>
    </citation>
    <scope>NUCLEOTIDE SEQUENCE [LARGE SCALE GENOMIC DNA]</scope>
    <source>
        <strain evidence="3 4">DGU5</strain>
    </source>
</reference>
<dbReference type="RefSeq" id="WP_346785089.1">
    <property type="nucleotide sequence ID" value="NZ_JBDLBR010000003.1"/>
</dbReference>
<evidence type="ECO:0000256" key="2">
    <source>
        <dbReference type="SAM" id="Phobius"/>
    </source>
</evidence>